<organism evidence="2">
    <name type="scientific">freshwater metagenome</name>
    <dbReference type="NCBI Taxonomy" id="449393"/>
    <lineage>
        <taxon>unclassified sequences</taxon>
        <taxon>metagenomes</taxon>
        <taxon>ecological metagenomes</taxon>
    </lineage>
</organism>
<dbReference type="SUPFAM" id="SSF51905">
    <property type="entry name" value="FAD/NAD(P)-binding domain"/>
    <property type="match status" value="1"/>
</dbReference>
<proteinExistence type="predicted"/>
<name>A0A6J6I278_9ZZZZ</name>
<dbReference type="InterPro" id="IPR036188">
    <property type="entry name" value="FAD/NAD-bd_sf"/>
</dbReference>
<gene>
    <name evidence="2" type="ORF">UFOPK1874_01018</name>
</gene>
<dbReference type="AlphaFoldDB" id="A0A6J6I278"/>
<dbReference type="Pfam" id="PF13450">
    <property type="entry name" value="NAD_binding_8"/>
    <property type="match status" value="1"/>
</dbReference>
<dbReference type="Gene3D" id="3.90.660.10">
    <property type="match status" value="1"/>
</dbReference>
<dbReference type="Pfam" id="PF01593">
    <property type="entry name" value="Amino_oxidase"/>
    <property type="match status" value="1"/>
</dbReference>
<dbReference type="InterPro" id="IPR002937">
    <property type="entry name" value="Amino_oxidase"/>
</dbReference>
<evidence type="ECO:0000259" key="1">
    <source>
        <dbReference type="Pfam" id="PF01593"/>
    </source>
</evidence>
<dbReference type="GO" id="GO:0016491">
    <property type="term" value="F:oxidoreductase activity"/>
    <property type="evidence" value="ECO:0007669"/>
    <property type="project" value="InterPro"/>
</dbReference>
<dbReference type="PANTHER" id="PTHR16128:SF5">
    <property type="entry name" value="FAD_NAD(P)-BINDING OXIDOREDUCTASE FAMILY PROTEIN"/>
    <property type="match status" value="1"/>
</dbReference>
<dbReference type="EMBL" id="CAEZUX010000136">
    <property type="protein sequence ID" value="CAB4620512.1"/>
    <property type="molecule type" value="Genomic_DNA"/>
</dbReference>
<dbReference type="Gene3D" id="3.50.50.60">
    <property type="entry name" value="FAD/NAD(P)-binding domain"/>
    <property type="match status" value="1"/>
</dbReference>
<reference evidence="2" key="1">
    <citation type="submission" date="2020-05" db="EMBL/GenBank/DDBJ databases">
        <authorList>
            <person name="Chiriac C."/>
            <person name="Salcher M."/>
            <person name="Ghai R."/>
            <person name="Kavagutti S V."/>
        </authorList>
    </citation>
    <scope>NUCLEOTIDE SEQUENCE</scope>
</reference>
<dbReference type="PRINTS" id="PR00419">
    <property type="entry name" value="ADXRDTASE"/>
</dbReference>
<protein>
    <submittedName>
        <fullName evidence="2">Unannotated protein</fullName>
    </submittedName>
</protein>
<accession>A0A6J6I278</accession>
<evidence type="ECO:0000313" key="2">
    <source>
        <dbReference type="EMBL" id="CAB4620512.1"/>
    </source>
</evidence>
<feature type="domain" description="Amine oxidase" evidence="1">
    <location>
        <begin position="81"/>
        <end position="310"/>
    </location>
</feature>
<sequence length="315" mass="33891">MRVIVVGAGLSGLLAAQTLAGDGHDVTVFDKGRGVGGRLATRRIGDATLDHGAQFFTVRSDEFATHVNTWLEAGIVHEWCRGFDSEDGHPRYVGSKGMSGIAKHLAQGLDVRTSALVFSLERTDTGYNVITDDGVAHACDKVLLTAPIPQSFSLLFGAGIEMPEDLRKIDYDRTLGLLAVLDSDKHNVRAPGGMQFPDDVFSFIGDNSAKGISATHALTFHANPAWSREHFDLELDEIHSLLLTAARPWFGSSQILESQPKKWRFATPQGAWPEACWVDETQTLVMAGDAFAGPKMEGAALSGLAAARALVTTFS</sequence>
<dbReference type="PANTHER" id="PTHR16128">
    <property type="entry name" value="FAD/NAD(P)-BINDING OXIDOREDUCTASE FAMILY PROTEIN"/>
    <property type="match status" value="1"/>
</dbReference>